<dbReference type="RefSeq" id="WP_271632916.1">
    <property type="nucleotide sequence ID" value="NZ_CP094970.1"/>
</dbReference>
<dbReference type="InterPro" id="IPR027417">
    <property type="entry name" value="P-loop_NTPase"/>
</dbReference>
<reference evidence="1" key="1">
    <citation type="submission" date="2022-01" db="EMBL/GenBank/DDBJ databases">
        <title>Nocardioidaceae gen. sp. A5X3R13.</title>
        <authorList>
            <person name="Lopez Marin M.A."/>
            <person name="Uhlik O."/>
        </authorList>
    </citation>
    <scope>NUCLEOTIDE SEQUENCE</scope>
    <source>
        <strain evidence="1">A5X3R13</strain>
    </source>
</reference>
<protein>
    <submittedName>
        <fullName evidence="1">GTPase domain-containing protein</fullName>
    </submittedName>
</protein>
<dbReference type="AlphaFoldDB" id="A0AA46TFK5"/>
<name>A0AA46TFK5_9ACTN</name>
<sequence length="570" mass="61590">MRSEVAVRSSPELLAALVRLREAVGSASLGLETDDAVTLRELRSTTVDQLEDYILPRLVQLDAPLLTVVGGSTGAGKSTLVNSIVGQAVSEVGVLRPTTKSPVLVHHPLDAEWFAPERILPDLERTSSPSAGPGAMHLVATELLPRGIAILDAPDVDSVDRENRALAGQLLAAADLWLFVTSAARYADQVPWEFLQGAGKRGASVAVVLDRTLPDAALEVRGHLARMMSARGLRDSPLFIVPETDLDEDGLLTRGVIGEVRRWMHDLASDDTARTSVISQTLDGAIRQTVFSSHEIADAVAAQEEAAGELRTQVERGYRQAEADVMRAVSDGSLLTGEVGARWQSFVGTGEFMRSLEEKVGRIRERMVNSFRGRRSAAIDVSEAVEQTLGTVLVQYAEQAAERVDRSWAASTAGHALLENADVALDRATPEFRSRAAWAAREWQEWTRSLVRAEAAEKRLSGGFLALGVDGVAAALAMVVFTQQATTTDPTTAAARQLLDSILGEQTVTTLAKTAESELHRRVRTLFADEQRRHLDVLAANAPRRGAYDALRGAARGVDDARMNPGRERL</sequence>
<organism evidence="1 2">
    <name type="scientific">Solicola gregarius</name>
    <dbReference type="NCBI Taxonomy" id="2908642"/>
    <lineage>
        <taxon>Bacteria</taxon>
        <taxon>Bacillati</taxon>
        <taxon>Actinomycetota</taxon>
        <taxon>Actinomycetes</taxon>
        <taxon>Propionibacteriales</taxon>
        <taxon>Nocardioidaceae</taxon>
        <taxon>Solicola</taxon>
    </lineage>
</organism>
<keyword evidence="2" id="KW-1185">Reference proteome</keyword>
<dbReference type="SUPFAM" id="SSF52540">
    <property type="entry name" value="P-loop containing nucleoside triphosphate hydrolases"/>
    <property type="match status" value="1"/>
</dbReference>
<dbReference type="KEGG" id="sgrg:L0C25_17125"/>
<dbReference type="EMBL" id="CP094970">
    <property type="protein sequence ID" value="UYM04250.1"/>
    <property type="molecule type" value="Genomic_DNA"/>
</dbReference>
<gene>
    <name evidence="1" type="ORF">L0C25_17125</name>
</gene>
<accession>A0AA46TFK5</accession>
<proteinExistence type="predicted"/>
<dbReference type="Gene3D" id="3.40.50.300">
    <property type="entry name" value="P-loop containing nucleotide triphosphate hydrolases"/>
    <property type="match status" value="1"/>
</dbReference>
<dbReference type="Proteomes" id="UP001164390">
    <property type="component" value="Chromosome"/>
</dbReference>
<dbReference type="CDD" id="cd00882">
    <property type="entry name" value="Ras_like_GTPase"/>
    <property type="match status" value="1"/>
</dbReference>
<evidence type="ECO:0000313" key="2">
    <source>
        <dbReference type="Proteomes" id="UP001164390"/>
    </source>
</evidence>
<evidence type="ECO:0000313" key="1">
    <source>
        <dbReference type="EMBL" id="UYM04250.1"/>
    </source>
</evidence>